<dbReference type="AlphaFoldDB" id="A0A923ID03"/>
<dbReference type="NCBIfam" id="TIGR03916">
    <property type="entry name" value="rSAM_link_UDG"/>
    <property type="match status" value="1"/>
</dbReference>
<dbReference type="PANTHER" id="PTHR21180:SF9">
    <property type="entry name" value="TYPE II SECRETION SYSTEM PROTEIN K"/>
    <property type="match status" value="1"/>
</dbReference>
<sequence>MDVFDKLTILTDAAKYDVACTSSGAGDTAPAGAGMGSTENCGICHTWSADGRCVSLLKVLMTNVCAFDCKYCVNRRSNDTPRAAFTPKELADLTMSFYRRNYIEGLFLSSGVQRDPDYATEQIIQALELLRGPYHFTGYIHAKAIPGADPLLIGRLGQLANRLSVNIELPSQRSLALLAPNKTKQNILAPMAAIRDGITESKQSLVKYKKAPKFAPAGQSTQMIVGATLETDYQILRLTEGLYQKYSLKRVFFSAYIPVAEDTLLPSPDTKPPLLREHRLYQADWLLRYYQFSSQEILDEEHQDFNPFLDPKCNWAINHMELFPVEVNRAPYEMLLRVPGIGPVSARRIARARRAGKLDWDDLKRIGVVLKRAQYFLLCKGRGLPGLAVTRQNTVKALIDGAPVAQAEQLSLFGTEDRPRLAEVKEVAAECLASAM</sequence>
<dbReference type="EMBL" id="JACONZ010000001">
    <property type="protein sequence ID" value="MBC5580770.1"/>
    <property type="molecule type" value="Genomic_DNA"/>
</dbReference>
<dbReference type="SUPFAM" id="SSF102114">
    <property type="entry name" value="Radical SAM enzymes"/>
    <property type="match status" value="1"/>
</dbReference>
<accession>A0A923ID03</accession>
<comment type="caution">
    <text evidence="5">The sequence shown here is derived from an EMBL/GenBank/DDBJ whole genome shotgun (WGS) entry which is preliminary data.</text>
</comment>
<dbReference type="InterPro" id="IPR007197">
    <property type="entry name" value="rSAM"/>
</dbReference>
<dbReference type="Proteomes" id="UP000659630">
    <property type="component" value="Unassembled WGS sequence"/>
</dbReference>
<dbReference type="InterPro" id="IPR010994">
    <property type="entry name" value="RuvA_2-like"/>
</dbReference>
<dbReference type="CDD" id="cd01335">
    <property type="entry name" value="Radical_SAM"/>
    <property type="match status" value="1"/>
</dbReference>
<keyword evidence="3" id="KW-0408">Iron</keyword>
<organism evidence="5 6">
    <name type="scientific">Anaerofilum hominis</name>
    <dbReference type="NCBI Taxonomy" id="2763016"/>
    <lineage>
        <taxon>Bacteria</taxon>
        <taxon>Bacillati</taxon>
        <taxon>Bacillota</taxon>
        <taxon>Clostridia</taxon>
        <taxon>Eubacteriales</taxon>
        <taxon>Oscillospiraceae</taxon>
        <taxon>Anaerofilum</taxon>
    </lineage>
</organism>
<dbReference type="SUPFAM" id="SSF47781">
    <property type="entry name" value="RuvA domain 2-like"/>
    <property type="match status" value="1"/>
</dbReference>
<keyword evidence="6" id="KW-1185">Reference proteome</keyword>
<name>A0A923ID03_9FIRM</name>
<evidence type="ECO:0000256" key="2">
    <source>
        <dbReference type="ARBA" id="ARBA00022723"/>
    </source>
</evidence>
<dbReference type="SFLD" id="SFLDG01102">
    <property type="entry name" value="Uncharacterised_Radical_SAM_Su"/>
    <property type="match status" value="1"/>
</dbReference>
<dbReference type="InterPro" id="IPR013785">
    <property type="entry name" value="Aldolase_TIM"/>
</dbReference>
<evidence type="ECO:0000313" key="6">
    <source>
        <dbReference type="Proteomes" id="UP000659630"/>
    </source>
</evidence>
<protein>
    <submittedName>
        <fullName evidence="5">DNA modification/repair radical SAM protein</fullName>
    </submittedName>
</protein>
<keyword evidence="2" id="KW-0479">Metal-binding</keyword>
<keyword evidence="1" id="KW-0949">S-adenosyl-L-methionine</keyword>
<dbReference type="GO" id="GO:0046872">
    <property type="term" value="F:metal ion binding"/>
    <property type="evidence" value="ECO:0007669"/>
    <property type="project" value="UniProtKB-KW"/>
</dbReference>
<evidence type="ECO:0000313" key="5">
    <source>
        <dbReference type="EMBL" id="MBC5580770.1"/>
    </source>
</evidence>
<proteinExistence type="predicted"/>
<dbReference type="SFLD" id="SFLDS00029">
    <property type="entry name" value="Radical_SAM"/>
    <property type="match status" value="1"/>
</dbReference>
<gene>
    <name evidence="5" type="ORF">H8S23_04565</name>
</gene>
<dbReference type="Gene3D" id="3.20.20.70">
    <property type="entry name" value="Aldolase class I"/>
    <property type="match status" value="1"/>
</dbReference>
<evidence type="ECO:0000256" key="3">
    <source>
        <dbReference type="ARBA" id="ARBA00023004"/>
    </source>
</evidence>
<dbReference type="PANTHER" id="PTHR21180">
    <property type="entry name" value="ENDONUCLEASE/EXONUCLEASE/PHOSPHATASE FAMILY DOMAIN-CONTAINING PROTEIN 1"/>
    <property type="match status" value="1"/>
</dbReference>
<dbReference type="InterPro" id="IPR051675">
    <property type="entry name" value="Endo/Exo/Phosphatase_dom_1"/>
</dbReference>
<dbReference type="InterPro" id="IPR058240">
    <property type="entry name" value="rSAM_sf"/>
</dbReference>
<dbReference type="Gene3D" id="1.10.150.320">
    <property type="entry name" value="Photosystem II 12 kDa extrinsic protein"/>
    <property type="match status" value="1"/>
</dbReference>
<dbReference type="GO" id="GO:0003824">
    <property type="term" value="F:catalytic activity"/>
    <property type="evidence" value="ECO:0007669"/>
    <property type="project" value="InterPro"/>
</dbReference>
<dbReference type="GO" id="GO:0051536">
    <property type="term" value="F:iron-sulfur cluster binding"/>
    <property type="evidence" value="ECO:0007669"/>
    <property type="project" value="UniProtKB-KW"/>
</dbReference>
<reference evidence="5" key="1">
    <citation type="submission" date="2020-08" db="EMBL/GenBank/DDBJ databases">
        <title>Genome public.</title>
        <authorList>
            <person name="Liu C."/>
            <person name="Sun Q."/>
        </authorList>
    </citation>
    <scope>NUCLEOTIDE SEQUENCE</scope>
    <source>
        <strain evidence="5">BX8</strain>
    </source>
</reference>
<evidence type="ECO:0000256" key="4">
    <source>
        <dbReference type="ARBA" id="ARBA00023014"/>
    </source>
</evidence>
<evidence type="ECO:0000256" key="1">
    <source>
        <dbReference type="ARBA" id="ARBA00022691"/>
    </source>
</evidence>
<dbReference type="RefSeq" id="WP_186887100.1">
    <property type="nucleotide sequence ID" value="NZ_JACONZ010000001.1"/>
</dbReference>
<keyword evidence="4" id="KW-0411">Iron-sulfur</keyword>
<dbReference type="InterPro" id="IPR023874">
    <property type="entry name" value="DNA_rSAM_put"/>
</dbReference>